<comment type="caution">
    <text evidence="8">The sequence shown here is derived from an EMBL/GenBank/DDBJ whole genome shotgun (WGS) entry which is preliminary data.</text>
</comment>
<evidence type="ECO:0000256" key="6">
    <source>
        <dbReference type="SAM" id="MobiDB-lite"/>
    </source>
</evidence>
<dbReference type="EMBL" id="JAXAVX010000001">
    <property type="protein sequence ID" value="MDX8150625.1"/>
    <property type="molecule type" value="Genomic_DNA"/>
</dbReference>
<protein>
    <submittedName>
        <fullName evidence="8">YihY/virulence factor BrkB family protein</fullName>
    </submittedName>
</protein>
<keyword evidence="5 7" id="KW-0472">Membrane</keyword>
<keyword evidence="3 7" id="KW-0812">Transmembrane</keyword>
<evidence type="ECO:0000313" key="8">
    <source>
        <dbReference type="EMBL" id="MDX8150625.1"/>
    </source>
</evidence>
<feature type="transmembrane region" description="Helical" evidence="7">
    <location>
        <begin position="240"/>
        <end position="266"/>
    </location>
</feature>
<evidence type="ECO:0000313" key="9">
    <source>
        <dbReference type="Proteomes" id="UP001277761"/>
    </source>
</evidence>
<evidence type="ECO:0000256" key="2">
    <source>
        <dbReference type="ARBA" id="ARBA00022475"/>
    </source>
</evidence>
<keyword evidence="2" id="KW-1003">Cell membrane</keyword>
<keyword evidence="9" id="KW-1185">Reference proteome</keyword>
<feature type="transmembrane region" description="Helical" evidence="7">
    <location>
        <begin position="174"/>
        <end position="199"/>
    </location>
</feature>
<dbReference type="NCBIfam" id="TIGR00765">
    <property type="entry name" value="yihY_not_rbn"/>
    <property type="match status" value="1"/>
</dbReference>
<feature type="transmembrane region" description="Helical" evidence="7">
    <location>
        <begin position="27"/>
        <end position="49"/>
    </location>
</feature>
<evidence type="ECO:0000256" key="1">
    <source>
        <dbReference type="ARBA" id="ARBA00004651"/>
    </source>
</evidence>
<feature type="region of interest" description="Disordered" evidence="6">
    <location>
        <begin position="288"/>
        <end position="331"/>
    </location>
</feature>
<dbReference type="PANTHER" id="PTHR30213:SF0">
    <property type="entry name" value="UPF0761 MEMBRANE PROTEIN YIHY"/>
    <property type="match status" value="1"/>
</dbReference>
<dbReference type="InterPro" id="IPR017039">
    <property type="entry name" value="Virul_fac_BrkB"/>
</dbReference>
<evidence type="ECO:0000256" key="5">
    <source>
        <dbReference type="ARBA" id="ARBA00023136"/>
    </source>
</evidence>
<keyword evidence="4 7" id="KW-1133">Transmembrane helix</keyword>
<gene>
    <name evidence="8" type="ORF">SK069_03385</name>
</gene>
<dbReference type="PANTHER" id="PTHR30213">
    <property type="entry name" value="INNER MEMBRANE PROTEIN YHJD"/>
    <property type="match status" value="1"/>
</dbReference>
<comment type="subcellular location">
    <subcellularLocation>
        <location evidence="1">Cell membrane</location>
        <topology evidence="1">Multi-pass membrane protein</topology>
    </subcellularLocation>
</comment>
<dbReference type="Pfam" id="PF03631">
    <property type="entry name" value="Virul_fac_BrkB"/>
    <property type="match status" value="1"/>
</dbReference>
<sequence length="331" mass="35489">MRRVLRIIKRTAIAFWNDQITQHASALTYYALMSLFPTMLLGISILGLVGQYPETYDAIVGYLRDVAPKSVVDPIDSSLHAALQNKSGAATSVAFSVVVALYGTTGVLESARRALNVVFRVQHGRSFLHRKALDVAFTFVLLTLAITTLIFVGVGGSFADDLLGFIGLGESAQLIWSIVRWPAALLSAMLGFSLVYYVVPDVRDRTFHLVTPGALVGVLIWLAVSIAFSEWFGQVGNSTALYGAFTGAILIVVWLWLTSVALLIGAELNHAVQEERAAARAATAEMARVPPAAERCDPPTIAVEDQRARSGAAQAGPRPDDGAPDPPRADG</sequence>
<evidence type="ECO:0000256" key="7">
    <source>
        <dbReference type="SAM" id="Phobius"/>
    </source>
</evidence>
<dbReference type="Proteomes" id="UP001277761">
    <property type="component" value="Unassembled WGS sequence"/>
</dbReference>
<evidence type="ECO:0000256" key="3">
    <source>
        <dbReference type="ARBA" id="ARBA00022692"/>
    </source>
</evidence>
<evidence type="ECO:0000256" key="4">
    <source>
        <dbReference type="ARBA" id="ARBA00022989"/>
    </source>
</evidence>
<dbReference type="RefSeq" id="WP_319952770.1">
    <property type="nucleotide sequence ID" value="NZ_JAXAVX010000001.1"/>
</dbReference>
<proteinExistence type="predicted"/>
<accession>A0ABU4VFN4</accession>
<dbReference type="PIRSF" id="PIRSF035875">
    <property type="entry name" value="RNase_BN"/>
    <property type="match status" value="1"/>
</dbReference>
<name>A0ABU4VFN4_9ACTN</name>
<feature type="transmembrane region" description="Helical" evidence="7">
    <location>
        <begin position="89"/>
        <end position="111"/>
    </location>
</feature>
<organism evidence="8 9">
    <name type="scientific">Patulibacter brassicae</name>
    <dbReference type="NCBI Taxonomy" id="1705717"/>
    <lineage>
        <taxon>Bacteria</taxon>
        <taxon>Bacillati</taxon>
        <taxon>Actinomycetota</taxon>
        <taxon>Thermoleophilia</taxon>
        <taxon>Solirubrobacterales</taxon>
        <taxon>Patulibacteraceae</taxon>
        <taxon>Patulibacter</taxon>
    </lineage>
</organism>
<feature type="transmembrane region" description="Helical" evidence="7">
    <location>
        <begin position="206"/>
        <end position="228"/>
    </location>
</feature>
<feature type="transmembrane region" description="Helical" evidence="7">
    <location>
        <begin position="132"/>
        <end position="154"/>
    </location>
</feature>
<reference evidence="8 9" key="1">
    <citation type="submission" date="2023-11" db="EMBL/GenBank/DDBJ databases">
        <authorList>
            <person name="Xu M."/>
            <person name="Jiang T."/>
        </authorList>
    </citation>
    <scope>NUCLEOTIDE SEQUENCE [LARGE SCALE GENOMIC DNA]</scope>
    <source>
        <strain evidence="8 9">SD</strain>
    </source>
</reference>